<dbReference type="InterPro" id="IPR002225">
    <property type="entry name" value="3Beta_OHSteriod_DH/Estase"/>
</dbReference>
<sequence>MKIIVIGGCGHIGSYLVPKLVRTGNQDYRVFDQIRRGEELILSNFGMETLHHVHADGVAQVFLNAITHRGSALGESFHAVGNESITLLGDAQAMYRCFGQEERISFLPWKDWCQYIKDEELVDKTYYHIARSGYYKKRRLALSLQTLSVPFVPLHTLRTADKQGMC</sequence>
<dbReference type="SUPFAM" id="SSF51735">
    <property type="entry name" value="NAD(P)-binding Rossmann-fold domains"/>
    <property type="match status" value="2"/>
</dbReference>
<keyword evidence="3" id="KW-1185">Reference proteome</keyword>
<reference evidence="2" key="1">
    <citation type="submission" date="2020-08" db="EMBL/GenBank/DDBJ databases">
        <title>Genome public.</title>
        <authorList>
            <person name="Liu C."/>
            <person name="Sun Q."/>
        </authorList>
    </citation>
    <scope>NUCLEOTIDE SEQUENCE</scope>
    <source>
        <strain evidence="2">NSJ-15</strain>
    </source>
</reference>
<evidence type="ECO:0000259" key="1">
    <source>
        <dbReference type="Pfam" id="PF01073"/>
    </source>
</evidence>
<feature type="domain" description="3-beta hydroxysteroid dehydrogenase/isomerase" evidence="1">
    <location>
        <begin position="4"/>
        <end position="52"/>
    </location>
</feature>
<dbReference type="Gene3D" id="3.40.50.720">
    <property type="entry name" value="NAD(P)-binding Rossmann-like Domain"/>
    <property type="match status" value="1"/>
</dbReference>
<protein>
    <submittedName>
        <fullName evidence="2">NAD(P)-dependent oxidoreductase</fullName>
    </submittedName>
</protein>
<dbReference type="Pfam" id="PF01073">
    <property type="entry name" value="3Beta_HSD"/>
    <property type="match status" value="1"/>
</dbReference>
<organism evidence="2 3">
    <name type="scientific">Massiliimalia timonensis</name>
    <dbReference type="NCBI Taxonomy" id="1987501"/>
    <lineage>
        <taxon>Bacteria</taxon>
        <taxon>Bacillati</taxon>
        <taxon>Bacillota</taxon>
        <taxon>Clostridia</taxon>
        <taxon>Eubacteriales</taxon>
        <taxon>Oscillospiraceae</taxon>
        <taxon>Massiliimalia</taxon>
    </lineage>
</organism>
<dbReference type="EMBL" id="JACRTL010000004">
    <property type="protein sequence ID" value="MBC8611105.1"/>
    <property type="molecule type" value="Genomic_DNA"/>
</dbReference>
<proteinExistence type="predicted"/>
<dbReference type="InterPro" id="IPR036291">
    <property type="entry name" value="NAD(P)-bd_dom_sf"/>
</dbReference>
<dbReference type="OrthoDB" id="9779041at2"/>
<dbReference type="GO" id="GO:0006694">
    <property type="term" value="P:steroid biosynthetic process"/>
    <property type="evidence" value="ECO:0007669"/>
    <property type="project" value="InterPro"/>
</dbReference>
<gene>
    <name evidence="2" type="ORF">H8702_08255</name>
</gene>
<evidence type="ECO:0000313" key="3">
    <source>
        <dbReference type="Proteomes" id="UP000632659"/>
    </source>
</evidence>
<comment type="caution">
    <text evidence="2">The sequence shown here is derived from an EMBL/GenBank/DDBJ whole genome shotgun (WGS) entry which is preliminary data.</text>
</comment>
<name>A0A8J6PK01_9FIRM</name>
<dbReference type="Proteomes" id="UP000632659">
    <property type="component" value="Unassembled WGS sequence"/>
</dbReference>
<dbReference type="GO" id="GO:0016616">
    <property type="term" value="F:oxidoreductase activity, acting on the CH-OH group of donors, NAD or NADP as acceptor"/>
    <property type="evidence" value="ECO:0007669"/>
    <property type="project" value="InterPro"/>
</dbReference>
<accession>A0A8J6PK01</accession>
<dbReference type="RefSeq" id="WP_093988761.1">
    <property type="nucleotide sequence ID" value="NZ_FYDD01000003.1"/>
</dbReference>
<evidence type="ECO:0000313" key="2">
    <source>
        <dbReference type="EMBL" id="MBC8611105.1"/>
    </source>
</evidence>
<dbReference type="AlphaFoldDB" id="A0A8J6PK01"/>